<keyword evidence="3" id="KW-0813">Transport</keyword>
<evidence type="ECO:0000313" key="9">
    <source>
        <dbReference type="EMBL" id="APX90100.1"/>
    </source>
</evidence>
<gene>
    <name evidence="9" type="ORF">BV394_10520</name>
</gene>
<dbReference type="Proteomes" id="UP000187266">
    <property type="component" value="Chromosome"/>
</dbReference>
<evidence type="ECO:0000256" key="7">
    <source>
        <dbReference type="ARBA" id="ARBA00023136"/>
    </source>
</evidence>
<evidence type="ECO:0000256" key="3">
    <source>
        <dbReference type="ARBA" id="ARBA00022448"/>
    </source>
</evidence>
<dbReference type="EMBL" id="CP019124">
    <property type="protein sequence ID" value="APX90100.1"/>
    <property type="molecule type" value="Genomic_DNA"/>
</dbReference>
<proteinExistence type="inferred from homology"/>
<keyword evidence="10" id="KW-1185">Reference proteome</keyword>
<keyword evidence="7" id="KW-0472">Membrane</keyword>
<dbReference type="OrthoDB" id="9800873at2"/>
<keyword evidence="5" id="KW-0812">Transmembrane</keyword>
<evidence type="ECO:0000256" key="8">
    <source>
        <dbReference type="RuleBase" id="RU363041"/>
    </source>
</evidence>
<evidence type="ECO:0000256" key="1">
    <source>
        <dbReference type="ARBA" id="ARBA00004651"/>
    </source>
</evidence>
<evidence type="ECO:0000256" key="6">
    <source>
        <dbReference type="ARBA" id="ARBA00022989"/>
    </source>
</evidence>
<protein>
    <recommendedName>
        <fullName evidence="8">Probable membrane transporter protein</fullName>
    </recommendedName>
</protein>
<dbReference type="GO" id="GO:0005886">
    <property type="term" value="C:plasma membrane"/>
    <property type="evidence" value="ECO:0007669"/>
    <property type="project" value="UniProtKB-SubCell"/>
</dbReference>
<evidence type="ECO:0000256" key="5">
    <source>
        <dbReference type="ARBA" id="ARBA00022692"/>
    </source>
</evidence>
<reference evidence="9 10" key="1">
    <citation type="submission" date="2017-01" db="EMBL/GenBank/DDBJ databases">
        <title>Genomic analysis of Xuhuaishuia manganoxidans DY6-4.</title>
        <authorList>
            <person name="Wang X."/>
        </authorList>
    </citation>
    <scope>NUCLEOTIDE SEQUENCE [LARGE SCALE GENOMIC DNA]</scope>
    <source>
        <strain evidence="9 10">DY6-4</strain>
    </source>
</reference>
<dbReference type="PANTHER" id="PTHR30269">
    <property type="entry name" value="TRANSMEMBRANE PROTEIN YFCA"/>
    <property type="match status" value="1"/>
</dbReference>
<keyword evidence="4 8" id="KW-1003">Cell membrane</keyword>
<sequence>MEYAGITGGLEGWIVWVAVASAFAAGVVKGTIGFAQPMVMMSALASFVSVEVALGLLILPTLFTNLMQALRGGVRPMLDAVARNRRFLVVLLLTLALSAQLVPLLPARTMFLLVGLPILFFAVPQLLGWRPALHSRHRRRGEVILAAVAGFMGGTSGTWGAPTVAYLTMLETPKAQQLRVQGVIYGLGAVMLLVAHVKSGVLNAATAPLSAALIIPACVGLALGFQIHDRLDQERFRRVTLIVLAVAGLNLIRRAVTG</sequence>
<dbReference type="STRING" id="1267768.BV394_10520"/>
<comment type="similarity">
    <text evidence="2 8">Belongs to the 4-toluene sulfonate uptake permease (TSUP) (TC 2.A.102) family.</text>
</comment>
<accession>A0A2M9DA91</accession>
<dbReference type="Pfam" id="PF01925">
    <property type="entry name" value="TauE"/>
    <property type="match status" value="1"/>
</dbReference>
<comment type="subcellular location">
    <subcellularLocation>
        <location evidence="1 8">Cell membrane</location>
        <topology evidence="1 8">Multi-pass membrane protein</topology>
    </subcellularLocation>
</comment>
<keyword evidence="6" id="KW-1133">Transmembrane helix</keyword>
<dbReference type="PANTHER" id="PTHR30269:SF32">
    <property type="entry name" value="MEMBRANE TRANSPORTER PROTEIN-RELATED"/>
    <property type="match status" value="1"/>
</dbReference>
<dbReference type="AlphaFoldDB" id="A0A1U7DJC6"/>
<name>A0A1U7DJC6_9RHOB</name>
<dbReference type="RefSeq" id="WP_076980121.1">
    <property type="nucleotide sequence ID" value="NZ_CP019124.1"/>
</dbReference>
<accession>A0A1U7DJC6</accession>
<organism evidence="9 10">
    <name type="scientific">Brevirhabdus pacifica</name>
    <dbReference type="NCBI Taxonomy" id="1267768"/>
    <lineage>
        <taxon>Bacteria</taxon>
        <taxon>Pseudomonadati</taxon>
        <taxon>Pseudomonadota</taxon>
        <taxon>Alphaproteobacteria</taxon>
        <taxon>Rhodobacterales</taxon>
        <taxon>Paracoccaceae</taxon>
        <taxon>Brevirhabdus</taxon>
    </lineage>
</organism>
<dbReference type="InterPro" id="IPR002781">
    <property type="entry name" value="TM_pro_TauE-like"/>
</dbReference>
<dbReference type="InterPro" id="IPR052017">
    <property type="entry name" value="TSUP"/>
</dbReference>
<evidence type="ECO:0000256" key="2">
    <source>
        <dbReference type="ARBA" id="ARBA00009142"/>
    </source>
</evidence>
<evidence type="ECO:0000256" key="4">
    <source>
        <dbReference type="ARBA" id="ARBA00022475"/>
    </source>
</evidence>
<evidence type="ECO:0000313" key="10">
    <source>
        <dbReference type="Proteomes" id="UP000187266"/>
    </source>
</evidence>